<evidence type="ECO:0000256" key="5">
    <source>
        <dbReference type="ARBA" id="ARBA00022989"/>
    </source>
</evidence>
<evidence type="ECO:0000256" key="4">
    <source>
        <dbReference type="ARBA" id="ARBA00022801"/>
    </source>
</evidence>
<evidence type="ECO:0000256" key="7">
    <source>
        <dbReference type="SAM" id="Phobius"/>
    </source>
</evidence>
<evidence type="ECO:0000256" key="6">
    <source>
        <dbReference type="ARBA" id="ARBA00023136"/>
    </source>
</evidence>
<dbReference type="EMBL" id="JAVDYF010000001">
    <property type="protein sequence ID" value="MDR7354058.1"/>
    <property type="molecule type" value="Genomic_DNA"/>
</dbReference>
<evidence type="ECO:0000259" key="8">
    <source>
        <dbReference type="SMART" id="SM00014"/>
    </source>
</evidence>
<proteinExistence type="predicted"/>
<keyword evidence="2" id="KW-1003">Cell membrane</keyword>
<comment type="caution">
    <text evidence="9">The sequence shown here is derived from an EMBL/GenBank/DDBJ whole genome shotgun (WGS) entry which is preliminary data.</text>
</comment>
<keyword evidence="5 7" id="KW-1133">Transmembrane helix</keyword>
<feature type="transmembrane region" description="Helical" evidence="7">
    <location>
        <begin position="147"/>
        <end position="165"/>
    </location>
</feature>
<keyword evidence="3 7" id="KW-0812">Transmembrane</keyword>
<dbReference type="SUPFAM" id="SSF48317">
    <property type="entry name" value="Acid phosphatase/Vanadium-dependent haloperoxidase"/>
    <property type="match status" value="1"/>
</dbReference>
<feature type="transmembrane region" description="Helical" evidence="7">
    <location>
        <begin position="95"/>
        <end position="113"/>
    </location>
</feature>
<keyword evidence="10" id="KW-1185">Reference proteome</keyword>
<feature type="transmembrane region" description="Helical" evidence="7">
    <location>
        <begin position="58"/>
        <end position="75"/>
    </location>
</feature>
<keyword evidence="4 9" id="KW-0378">Hydrolase</keyword>
<dbReference type="CDD" id="cd03392">
    <property type="entry name" value="PAP2_like_2"/>
    <property type="match status" value="1"/>
</dbReference>
<gene>
    <name evidence="9" type="ORF">J2S37_000596</name>
</gene>
<feature type="transmembrane region" description="Helical" evidence="7">
    <location>
        <begin position="20"/>
        <end position="46"/>
    </location>
</feature>
<accession>A0ABU2B8F0</accession>
<dbReference type="Gene3D" id="1.20.144.10">
    <property type="entry name" value="Phosphatidic acid phosphatase type 2/haloperoxidase"/>
    <property type="match status" value="1"/>
</dbReference>
<protein>
    <submittedName>
        <fullName evidence="9">Undecaprenyl-diphosphatase</fullName>
        <ecNumber evidence="9">3.6.1.27</ecNumber>
    </submittedName>
</protein>
<keyword evidence="6 7" id="KW-0472">Membrane</keyword>
<evidence type="ECO:0000256" key="3">
    <source>
        <dbReference type="ARBA" id="ARBA00022692"/>
    </source>
</evidence>
<evidence type="ECO:0000256" key="1">
    <source>
        <dbReference type="ARBA" id="ARBA00004651"/>
    </source>
</evidence>
<feature type="transmembrane region" description="Helical" evidence="7">
    <location>
        <begin position="120"/>
        <end position="141"/>
    </location>
</feature>
<comment type="subcellular location">
    <subcellularLocation>
        <location evidence="1">Cell membrane</location>
        <topology evidence="1">Multi-pass membrane protein</topology>
    </subcellularLocation>
</comment>
<feature type="domain" description="Phosphatidic acid phosphatase type 2/haloperoxidase" evidence="8">
    <location>
        <begin position="54"/>
        <end position="162"/>
    </location>
</feature>
<dbReference type="Proteomes" id="UP001183619">
    <property type="component" value="Unassembled WGS sequence"/>
</dbReference>
<dbReference type="GO" id="GO:0050380">
    <property type="term" value="F:undecaprenyl-diphosphatase activity"/>
    <property type="evidence" value="ECO:0007669"/>
    <property type="project" value="UniProtKB-EC"/>
</dbReference>
<dbReference type="PANTHER" id="PTHR14969:SF62">
    <property type="entry name" value="DECAPRENYLPHOSPHORYL-5-PHOSPHORIBOSE PHOSPHATASE RV3807C-RELATED"/>
    <property type="match status" value="1"/>
</dbReference>
<dbReference type="InterPro" id="IPR000326">
    <property type="entry name" value="PAP2/HPO"/>
</dbReference>
<dbReference type="PANTHER" id="PTHR14969">
    <property type="entry name" value="SPHINGOSINE-1-PHOSPHATE PHOSPHOHYDROLASE"/>
    <property type="match status" value="1"/>
</dbReference>
<dbReference type="RefSeq" id="WP_277105103.1">
    <property type="nucleotide sequence ID" value="NZ_BAAAJS010000031.1"/>
</dbReference>
<dbReference type="SMART" id="SM00014">
    <property type="entry name" value="acidPPc"/>
    <property type="match status" value="1"/>
</dbReference>
<evidence type="ECO:0000313" key="9">
    <source>
        <dbReference type="EMBL" id="MDR7354058.1"/>
    </source>
</evidence>
<organism evidence="9 10">
    <name type="scientific">Corynebacterium felinum</name>
    <dbReference type="NCBI Taxonomy" id="131318"/>
    <lineage>
        <taxon>Bacteria</taxon>
        <taxon>Bacillati</taxon>
        <taxon>Actinomycetota</taxon>
        <taxon>Actinomycetes</taxon>
        <taxon>Mycobacteriales</taxon>
        <taxon>Corynebacteriaceae</taxon>
        <taxon>Corynebacterium</taxon>
    </lineage>
</organism>
<evidence type="ECO:0000256" key="2">
    <source>
        <dbReference type="ARBA" id="ARBA00022475"/>
    </source>
</evidence>
<reference evidence="9 10" key="1">
    <citation type="submission" date="2023-07" db="EMBL/GenBank/DDBJ databases">
        <title>Sequencing the genomes of 1000 actinobacteria strains.</title>
        <authorList>
            <person name="Klenk H.-P."/>
        </authorList>
    </citation>
    <scope>NUCLEOTIDE SEQUENCE [LARGE SCALE GENOMIC DNA]</scope>
    <source>
        <strain evidence="9 10">DSM 44508</strain>
    </source>
</reference>
<evidence type="ECO:0000313" key="10">
    <source>
        <dbReference type="Proteomes" id="UP001183619"/>
    </source>
</evidence>
<dbReference type="EC" id="3.6.1.27" evidence="9"/>
<sequence length="180" mass="19101">MDQAVYELWVSMRHHTLTPVIVMLTTVCRPLFLSAASLIASIVLFVRGVPFARAGLPALAVIGTSIVAELVKVLIQRPRPPEDGWLVEVSTFSFPSGHAAAATACAVVVWIGMRGTAHRWVSVVAGVLALGIATSRLYVGVHWLSDVIAGALIGATFTLITAAVLRKISTRHPTDVQKGG</sequence>
<name>A0ABU2B8F0_9CORY</name>
<dbReference type="InterPro" id="IPR036938">
    <property type="entry name" value="PAP2/HPO_sf"/>
</dbReference>
<dbReference type="Pfam" id="PF01569">
    <property type="entry name" value="PAP2"/>
    <property type="match status" value="1"/>
</dbReference>